<evidence type="ECO:0000259" key="11">
    <source>
        <dbReference type="Pfam" id="PF18317"/>
    </source>
</evidence>
<accession>A0A7D7LEF3</accession>
<dbReference type="GO" id="GO:0004764">
    <property type="term" value="F:shikimate 3-dehydrogenase (NADP+) activity"/>
    <property type="evidence" value="ECO:0007669"/>
    <property type="project" value="UniProtKB-UniRule"/>
</dbReference>
<evidence type="ECO:0000256" key="3">
    <source>
        <dbReference type="ARBA" id="ARBA00022605"/>
    </source>
</evidence>
<evidence type="ECO:0000256" key="1">
    <source>
        <dbReference type="ARBA" id="ARBA00004871"/>
    </source>
</evidence>
<dbReference type="PANTHER" id="PTHR21089:SF1">
    <property type="entry name" value="BIFUNCTIONAL 3-DEHYDROQUINATE DEHYDRATASE_SHIKIMATE DEHYDROGENASE, CHLOROPLASTIC"/>
    <property type="match status" value="1"/>
</dbReference>
<comment type="subunit">
    <text evidence="8">Homodimer.</text>
</comment>
<evidence type="ECO:0000313" key="12">
    <source>
        <dbReference type="EMBL" id="QMS89029.1"/>
    </source>
</evidence>
<gene>
    <name evidence="8" type="primary">aroE</name>
    <name evidence="12" type="ORF">HUN01_16005</name>
</gene>
<dbReference type="Pfam" id="PF18317">
    <property type="entry name" value="SDH_C"/>
    <property type="match status" value="1"/>
</dbReference>
<comment type="catalytic activity">
    <reaction evidence="7 8">
        <text>shikimate + NADP(+) = 3-dehydroshikimate + NADPH + H(+)</text>
        <dbReference type="Rhea" id="RHEA:17737"/>
        <dbReference type="ChEBI" id="CHEBI:15378"/>
        <dbReference type="ChEBI" id="CHEBI:16630"/>
        <dbReference type="ChEBI" id="CHEBI:36208"/>
        <dbReference type="ChEBI" id="CHEBI:57783"/>
        <dbReference type="ChEBI" id="CHEBI:58349"/>
        <dbReference type="EC" id="1.1.1.25"/>
    </reaction>
</comment>
<dbReference type="GO" id="GO:0005829">
    <property type="term" value="C:cytosol"/>
    <property type="evidence" value="ECO:0007669"/>
    <property type="project" value="TreeGrafter"/>
</dbReference>
<dbReference type="UniPathway" id="UPA00053">
    <property type="reaction ID" value="UER00087"/>
</dbReference>
<feature type="binding site" evidence="8">
    <location>
        <position position="262"/>
    </location>
    <ligand>
        <name>shikimate</name>
        <dbReference type="ChEBI" id="CHEBI:36208"/>
    </ligand>
</feature>
<feature type="domain" description="Shikimate dehydrogenase substrate binding N-terminal" evidence="10">
    <location>
        <begin position="14"/>
        <end position="96"/>
    </location>
</feature>
<keyword evidence="4 8" id="KW-0521">NADP</keyword>
<dbReference type="SUPFAM" id="SSF53223">
    <property type="entry name" value="Aminoacid dehydrogenase-like, N-terminal domain"/>
    <property type="match status" value="1"/>
</dbReference>
<dbReference type="InterPro" id="IPR041121">
    <property type="entry name" value="SDH_C"/>
</dbReference>
<evidence type="ECO:0000259" key="10">
    <source>
        <dbReference type="Pfam" id="PF08501"/>
    </source>
</evidence>
<feature type="domain" description="Quinate/shikimate 5-dehydrogenase/glutamyl-tRNA reductase" evidence="9">
    <location>
        <begin position="123"/>
        <end position="202"/>
    </location>
</feature>
<proteinExistence type="inferred from homology"/>
<dbReference type="Gene3D" id="3.40.50.10860">
    <property type="entry name" value="Leucine Dehydrogenase, chain A, domain 1"/>
    <property type="match status" value="1"/>
</dbReference>
<dbReference type="InterPro" id="IPR046346">
    <property type="entry name" value="Aminoacid_DH-like_N_sf"/>
</dbReference>
<dbReference type="SUPFAM" id="SSF51735">
    <property type="entry name" value="NAD(P)-binding Rossmann-fold domains"/>
    <property type="match status" value="1"/>
</dbReference>
<dbReference type="InterPro" id="IPR011342">
    <property type="entry name" value="Shikimate_DH"/>
</dbReference>
<dbReference type="InterPro" id="IPR022893">
    <property type="entry name" value="Shikimate_DH_fam"/>
</dbReference>
<dbReference type="Pfam" id="PF01488">
    <property type="entry name" value="Shikimate_DH"/>
    <property type="match status" value="1"/>
</dbReference>
<evidence type="ECO:0000256" key="7">
    <source>
        <dbReference type="ARBA" id="ARBA00049442"/>
    </source>
</evidence>
<dbReference type="Proteomes" id="UP000514713">
    <property type="component" value="Chromosome"/>
</dbReference>
<evidence type="ECO:0000256" key="6">
    <source>
        <dbReference type="ARBA" id="ARBA00023141"/>
    </source>
</evidence>
<dbReference type="AlphaFoldDB" id="A0A7D7LEF3"/>
<dbReference type="EMBL" id="CP054698">
    <property type="protein sequence ID" value="QMS89029.1"/>
    <property type="molecule type" value="Genomic_DNA"/>
</dbReference>
<evidence type="ECO:0000259" key="9">
    <source>
        <dbReference type="Pfam" id="PF01488"/>
    </source>
</evidence>
<feature type="domain" description="SDH C-terminal" evidence="11">
    <location>
        <begin position="255"/>
        <end position="286"/>
    </location>
</feature>
<name>A0A7D7LEF3_9NOSO</name>
<comment type="function">
    <text evidence="8">Involved in the biosynthesis of the chorismate, which leads to the biosynthesis of aromatic amino acids. Catalyzes the reversible NADPH linked reduction of 3-dehydroshikimate (DHSA) to yield shikimate (SA).</text>
</comment>
<feature type="binding site" evidence="8">
    <location>
        <position position="234"/>
    </location>
    <ligand>
        <name>shikimate</name>
        <dbReference type="ChEBI" id="CHEBI:36208"/>
    </ligand>
</feature>
<dbReference type="HAMAP" id="MF_00222">
    <property type="entry name" value="Shikimate_DH_AroE"/>
    <property type="match status" value="1"/>
</dbReference>
<dbReference type="GO" id="GO:0009423">
    <property type="term" value="P:chorismate biosynthetic process"/>
    <property type="evidence" value="ECO:0007669"/>
    <property type="project" value="UniProtKB-UniRule"/>
</dbReference>
<dbReference type="NCBIfam" id="TIGR00507">
    <property type="entry name" value="aroE"/>
    <property type="match status" value="1"/>
</dbReference>
<evidence type="ECO:0000256" key="2">
    <source>
        <dbReference type="ARBA" id="ARBA00012962"/>
    </source>
</evidence>
<dbReference type="InterPro" id="IPR013708">
    <property type="entry name" value="Shikimate_DH-bd_N"/>
</dbReference>
<feature type="binding site" evidence="8">
    <location>
        <position position="109"/>
    </location>
    <ligand>
        <name>shikimate</name>
        <dbReference type="ChEBI" id="CHEBI:36208"/>
    </ligand>
</feature>
<keyword evidence="3 8" id="KW-0028">Amino-acid biosynthesis</keyword>
<comment type="caution">
    <text evidence="8">Lacks conserved residue(s) required for the propagation of feature annotation.</text>
</comment>
<evidence type="ECO:0000256" key="4">
    <source>
        <dbReference type="ARBA" id="ARBA00022857"/>
    </source>
</evidence>
<feature type="binding site" evidence="8">
    <location>
        <position position="69"/>
    </location>
    <ligand>
        <name>shikimate</name>
        <dbReference type="ChEBI" id="CHEBI:36208"/>
    </ligand>
</feature>
<feature type="binding site" evidence="8">
    <location>
        <begin position="22"/>
        <end position="24"/>
    </location>
    <ligand>
        <name>shikimate</name>
        <dbReference type="ChEBI" id="CHEBI:36208"/>
    </ligand>
</feature>
<dbReference type="GO" id="GO:0008652">
    <property type="term" value="P:amino acid biosynthetic process"/>
    <property type="evidence" value="ECO:0007669"/>
    <property type="project" value="UniProtKB-KW"/>
</dbReference>
<dbReference type="GO" id="GO:0009073">
    <property type="term" value="P:aromatic amino acid family biosynthetic process"/>
    <property type="evidence" value="ECO:0007669"/>
    <property type="project" value="UniProtKB-KW"/>
</dbReference>
<comment type="pathway">
    <text evidence="1 8">Metabolic intermediate biosynthesis; chorismate biosynthesis; chorismate from D-erythrose 4-phosphate and phosphoenolpyruvate: step 4/7.</text>
</comment>
<dbReference type="KEGG" id="ned:HUN01_16005"/>
<dbReference type="NCBIfam" id="NF001314">
    <property type="entry name" value="PRK00258.2-2"/>
    <property type="match status" value="1"/>
</dbReference>
<dbReference type="Pfam" id="PF08501">
    <property type="entry name" value="Shikimate_dh_N"/>
    <property type="match status" value="1"/>
</dbReference>
<keyword evidence="6 8" id="KW-0057">Aromatic amino acid biosynthesis</keyword>
<evidence type="ECO:0000256" key="8">
    <source>
        <dbReference type="HAMAP-Rule" id="MF_00222"/>
    </source>
</evidence>
<protein>
    <recommendedName>
        <fullName evidence="2 8">Shikimate dehydrogenase (NADP(+))</fullName>
        <shortName evidence="8">SDH</shortName>
        <ecNumber evidence="2 8">1.1.1.25</ecNumber>
    </recommendedName>
</protein>
<dbReference type="EC" id="1.1.1.25" evidence="2 8"/>
<evidence type="ECO:0000313" key="13">
    <source>
        <dbReference type="Proteomes" id="UP000514713"/>
    </source>
</evidence>
<dbReference type="InterPro" id="IPR036291">
    <property type="entry name" value="NAD(P)-bd_dom_sf"/>
</dbReference>
<feature type="binding site" evidence="8">
    <location>
        <begin position="134"/>
        <end position="138"/>
    </location>
    <ligand>
        <name>NADP(+)</name>
        <dbReference type="ChEBI" id="CHEBI:58349"/>
    </ligand>
</feature>
<organism evidence="12 13">
    <name type="scientific">Nostoc edaphicum CCNP1411</name>
    <dbReference type="NCBI Taxonomy" id="1472755"/>
    <lineage>
        <taxon>Bacteria</taxon>
        <taxon>Bacillati</taxon>
        <taxon>Cyanobacteriota</taxon>
        <taxon>Cyanophyceae</taxon>
        <taxon>Nostocales</taxon>
        <taxon>Nostocaceae</taxon>
        <taxon>Nostoc</taxon>
    </lineage>
</organism>
<sequence>MTKEITGKTKLLGVIGHPVEHSLSPVMHNAAIAQLGLDYIYLPFPIEPQNLEVAIAGFAAVGVVGFSVTIPHKQAIIPLLSEITPLAQTIGAVNTVSRQNNKWVGTNTDIEGFIAPLQTTYKQDWSQKVAVILGNGGAARAVVAGCTQLGFAQIHVVGRNLQRLQEFRNSWSNSPLADKFQVHQWEELPKLIPQANLLVNTTPIGMYPKVDQSPLSVEEIANLPTGAIAYDLIYIPKPTQFLEQAQKQGAIAIDGLEMLVQQGAAALKIWLQQETVPVEVMRQALQNHLGLVE</sequence>
<keyword evidence="13" id="KW-1185">Reference proteome</keyword>
<dbReference type="InterPro" id="IPR006151">
    <property type="entry name" value="Shikm_DH/Glu-tRNA_Rdtase"/>
</dbReference>
<reference evidence="13" key="1">
    <citation type="submission" date="2020-06" db="EMBL/GenBank/DDBJ databases">
        <title>Nostoc edaphicum CCNP1411 genome.</title>
        <authorList>
            <person name="Fidor A."/>
            <person name="Grabski M."/>
            <person name="Gawor J."/>
            <person name="Gromadka R."/>
            <person name="Wegrzyn G."/>
            <person name="Mazur-Marzec H."/>
        </authorList>
    </citation>
    <scope>NUCLEOTIDE SEQUENCE [LARGE SCALE GENOMIC DNA]</scope>
    <source>
        <strain evidence="13">CCNP1411</strain>
    </source>
</reference>
<feature type="binding site" evidence="8">
    <location>
        <position position="232"/>
    </location>
    <ligand>
        <name>NADP(+)</name>
        <dbReference type="ChEBI" id="CHEBI:58349"/>
    </ligand>
</feature>
<feature type="binding site" evidence="8">
    <location>
        <position position="255"/>
    </location>
    <ligand>
        <name>NADP(+)</name>
        <dbReference type="ChEBI" id="CHEBI:58349"/>
    </ligand>
</feature>
<feature type="binding site" evidence="8">
    <location>
        <position position="94"/>
    </location>
    <ligand>
        <name>shikimate</name>
        <dbReference type="ChEBI" id="CHEBI:36208"/>
    </ligand>
</feature>
<dbReference type="RefSeq" id="WP_181932101.1">
    <property type="nucleotide sequence ID" value="NZ_CP054698.1"/>
</dbReference>
<dbReference type="CDD" id="cd01065">
    <property type="entry name" value="NAD_bind_Shikimate_DH"/>
    <property type="match status" value="1"/>
</dbReference>
<comment type="similarity">
    <text evidence="8">Belongs to the shikimate dehydrogenase family.</text>
</comment>
<dbReference type="GO" id="GO:0019632">
    <property type="term" value="P:shikimate metabolic process"/>
    <property type="evidence" value="ECO:0007669"/>
    <property type="project" value="InterPro"/>
</dbReference>
<feature type="active site" description="Proton acceptor" evidence="8">
    <location>
        <position position="73"/>
    </location>
</feature>
<dbReference type="PANTHER" id="PTHR21089">
    <property type="entry name" value="SHIKIMATE DEHYDROGENASE"/>
    <property type="match status" value="1"/>
</dbReference>
<dbReference type="GO" id="GO:0050661">
    <property type="term" value="F:NADP binding"/>
    <property type="evidence" value="ECO:0007669"/>
    <property type="project" value="InterPro"/>
</dbReference>
<dbReference type="Gene3D" id="3.40.50.720">
    <property type="entry name" value="NAD(P)-binding Rossmann-like Domain"/>
    <property type="match status" value="1"/>
</dbReference>
<keyword evidence="5 8" id="KW-0560">Oxidoreductase</keyword>
<evidence type="ECO:0000256" key="5">
    <source>
        <dbReference type="ARBA" id="ARBA00023002"/>
    </source>
</evidence>